<sequence>MRGCARAPRGPAAYAGALRRTAERHVRRWWPQRRRGEVSVITVVRCLAGRSRARWCTVSGRHPRLPRVLVFASHSQPVRSRSGRSSRAAGGRRVRNQHPGRVHHLDGRQRRVVAIVLVEATWRAVATMSWRPKTRSDLRRRSALRPIRGCGVHAGPSCRRRTCRRRAGVRSGRSGIRSAARSVADELGEPSVHHAEQPRRGGHVFHGFAGRERCRGSAAQSARWPTASPLRSSARTAAALSHAVAALRADLSVVERPGAFHDCPRTGRAPTVGSSGSGTGSRRGRDAGPGAVGDPPR</sequence>
<name>A0A495XRY7_9PSEU</name>
<accession>A0A495XRY7</accession>
<feature type="region of interest" description="Disordered" evidence="1">
    <location>
        <begin position="76"/>
        <end position="99"/>
    </location>
</feature>
<feature type="region of interest" description="Disordered" evidence="1">
    <location>
        <begin position="166"/>
        <end position="205"/>
    </location>
</feature>
<evidence type="ECO:0000313" key="3">
    <source>
        <dbReference type="Proteomes" id="UP000272729"/>
    </source>
</evidence>
<reference evidence="2 3" key="1">
    <citation type="submission" date="2018-10" db="EMBL/GenBank/DDBJ databases">
        <title>Sequencing the genomes of 1000 actinobacteria strains.</title>
        <authorList>
            <person name="Klenk H.-P."/>
        </authorList>
    </citation>
    <scope>NUCLEOTIDE SEQUENCE [LARGE SCALE GENOMIC DNA]</scope>
    <source>
        <strain evidence="2 3">DSM 43911</strain>
    </source>
</reference>
<comment type="caution">
    <text evidence="2">The sequence shown here is derived from an EMBL/GenBank/DDBJ whole genome shotgun (WGS) entry which is preliminary data.</text>
</comment>
<dbReference type="AlphaFoldDB" id="A0A495XRY7"/>
<organism evidence="2 3">
    <name type="scientific">Saccharothrix variisporea</name>
    <dbReference type="NCBI Taxonomy" id="543527"/>
    <lineage>
        <taxon>Bacteria</taxon>
        <taxon>Bacillati</taxon>
        <taxon>Actinomycetota</taxon>
        <taxon>Actinomycetes</taxon>
        <taxon>Pseudonocardiales</taxon>
        <taxon>Pseudonocardiaceae</taxon>
        <taxon>Saccharothrix</taxon>
    </lineage>
</organism>
<gene>
    <name evidence="2" type="ORF">DFJ66_7795</name>
</gene>
<dbReference type="EMBL" id="RBXR01000001">
    <property type="protein sequence ID" value="RKT74438.1"/>
    <property type="molecule type" value="Genomic_DNA"/>
</dbReference>
<keyword evidence="3" id="KW-1185">Reference proteome</keyword>
<evidence type="ECO:0000256" key="1">
    <source>
        <dbReference type="SAM" id="MobiDB-lite"/>
    </source>
</evidence>
<dbReference type="Proteomes" id="UP000272729">
    <property type="component" value="Unassembled WGS sequence"/>
</dbReference>
<feature type="compositionally biased region" description="Low complexity" evidence="1">
    <location>
        <begin position="78"/>
        <end position="89"/>
    </location>
</feature>
<protein>
    <submittedName>
        <fullName evidence="2">Uncharacterized protein</fullName>
    </submittedName>
</protein>
<feature type="compositionally biased region" description="Basic residues" evidence="1">
    <location>
        <begin position="90"/>
        <end position="99"/>
    </location>
</feature>
<feature type="region of interest" description="Disordered" evidence="1">
    <location>
        <begin position="258"/>
        <end position="297"/>
    </location>
</feature>
<feature type="compositionally biased region" description="Low complexity" evidence="1">
    <location>
        <begin position="169"/>
        <end position="182"/>
    </location>
</feature>
<evidence type="ECO:0000313" key="2">
    <source>
        <dbReference type="EMBL" id="RKT74438.1"/>
    </source>
</evidence>
<proteinExistence type="predicted"/>